<dbReference type="EMBL" id="LVXG01000056">
    <property type="protein sequence ID" value="OQP43033.1"/>
    <property type="molecule type" value="Genomic_DNA"/>
</dbReference>
<feature type="region of interest" description="Disordered" evidence="3">
    <location>
        <begin position="73"/>
        <end position="98"/>
    </location>
</feature>
<dbReference type="InterPro" id="IPR002509">
    <property type="entry name" value="NODB_dom"/>
</dbReference>
<dbReference type="PANTHER" id="PTHR34216:SF3">
    <property type="entry name" value="POLY-BETA-1,6-N-ACETYL-D-GLUCOSAMINE N-DEACETYLASE"/>
    <property type="match status" value="1"/>
</dbReference>
<dbReference type="OrthoDB" id="9778320at2"/>
<comment type="subcellular location">
    <subcellularLocation>
        <location evidence="1">Secreted</location>
    </subcellularLocation>
</comment>
<gene>
    <name evidence="5" type="ORF">A4H97_12870</name>
</gene>
<sequence length="337" mass="38271">MCKKSGRCIVHSTTNKGFYTFTQCLFYVSLRHSMKTHTFRSKPELIAILTIALFCFMAANCHEGPSAKVADAIGSNNPELPTPGKAREANSEPMPSVDGMKVADPKTILGRPEVPVLCYHQIRDWKPTDSKSAKDYIIPPASLAEQIKMLSDSGYHTILPDQLYAYLNEGTPLPSKPVMLTFDDTDLDQYTVAKPLLDKYGYKGVFFVMTVSIGRPRYMSKEQIKDLSDHGHVIGSHTWDHHNVKKYQGKDWETQIEKPTKQLEAITGKKIQYFAYPFGLWNPEAIPELKKRGMIAAFQLYSKRDEQDPLYTIRRIIVPAMKPASLYKSMHEGFHYN</sequence>
<dbReference type="Pfam" id="PF01522">
    <property type="entry name" value="Polysacc_deac_1"/>
    <property type="match status" value="1"/>
</dbReference>
<dbReference type="Proteomes" id="UP000192610">
    <property type="component" value="Unassembled WGS sequence"/>
</dbReference>
<dbReference type="AlphaFoldDB" id="A0A1V9EA89"/>
<accession>A0A1V9EA89</accession>
<name>A0A1V9EA89_9BACT</name>
<dbReference type="GO" id="GO:0005576">
    <property type="term" value="C:extracellular region"/>
    <property type="evidence" value="ECO:0007669"/>
    <property type="project" value="UniProtKB-SubCell"/>
</dbReference>
<dbReference type="InterPro" id="IPR051398">
    <property type="entry name" value="Polysacch_Deacetylase"/>
</dbReference>
<dbReference type="GO" id="GO:0016810">
    <property type="term" value="F:hydrolase activity, acting on carbon-nitrogen (but not peptide) bonds"/>
    <property type="evidence" value="ECO:0007669"/>
    <property type="project" value="InterPro"/>
</dbReference>
<keyword evidence="2" id="KW-0732">Signal</keyword>
<dbReference type="PANTHER" id="PTHR34216">
    <property type="match status" value="1"/>
</dbReference>
<feature type="domain" description="NodB homology" evidence="4">
    <location>
        <begin position="176"/>
        <end position="337"/>
    </location>
</feature>
<evidence type="ECO:0000313" key="6">
    <source>
        <dbReference type="Proteomes" id="UP000192610"/>
    </source>
</evidence>
<organism evidence="5 6">
    <name type="scientific">Niastella yeongjuensis</name>
    <dbReference type="NCBI Taxonomy" id="354355"/>
    <lineage>
        <taxon>Bacteria</taxon>
        <taxon>Pseudomonadati</taxon>
        <taxon>Bacteroidota</taxon>
        <taxon>Chitinophagia</taxon>
        <taxon>Chitinophagales</taxon>
        <taxon>Chitinophagaceae</taxon>
        <taxon>Niastella</taxon>
    </lineage>
</organism>
<keyword evidence="6" id="KW-1185">Reference proteome</keyword>
<protein>
    <submittedName>
        <fullName evidence="5">Polysaccharide deacetylase</fullName>
    </submittedName>
</protein>
<evidence type="ECO:0000259" key="4">
    <source>
        <dbReference type="PROSITE" id="PS51677"/>
    </source>
</evidence>
<dbReference type="CDD" id="cd10918">
    <property type="entry name" value="CE4_NodB_like_5s_6s"/>
    <property type="match status" value="1"/>
</dbReference>
<dbReference type="SUPFAM" id="SSF88713">
    <property type="entry name" value="Glycoside hydrolase/deacetylase"/>
    <property type="match status" value="1"/>
</dbReference>
<dbReference type="Gene3D" id="3.20.20.370">
    <property type="entry name" value="Glycoside hydrolase/deacetylase"/>
    <property type="match status" value="1"/>
</dbReference>
<dbReference type="InterPro" id="IPR011330">
    <property type="entry name" value="Glyco_hydro/deAcase_b/a-brl"/>
</dbReference>
<evidence type="ECO:0000256" key="1">
    <source>
        <dbReference type="ARBA" id="ARBA00004613"/>
    </source>
</evidence>
<evidence type="ECO:0000313" key="5">
    <source>
        <dbReference type="EMBL" id="OQP43033.1"/>
    </source>
</evidence>
<dbReference type="PROSITE" id="PS51677">
    <property type="entry name" value="NODB"/>
    <property type="match status" value="1"/>
</dbReference>
<evidence type="ECO:0000256" key="2">
    <source>
        <dbReference type="ARBA" id="ARBA00022729"/>
    </source>
</evidence>
<evidence type="ECO:0000256" key="3">
    <source>
        <dbReference type="SAM" id="MobiDB-lite"/>
    </source>
</evidence>
<reference evidence="6" key="1">
    <citation type="submission" date="2016-04" db="EMBL/GenBank/DDBJ databases">
        <authorList>
            <person name="Chen L."/>
            <person name="Zhuang W."/>
            <person name="Wang G."/>
        </authorList>
    </citation>
    <scope>NUCLEOTIDE SEQUENCE [LARGE SCALE GENOMIC DNA]</scope>
    <source>
        <strain evidence="6">17621</strain>
    </source>
</reference>
<dbReference type="GO" id="GO:0005975">
    <property type="term" value="P:carbohydrate metabolic process"/>
    <property type="evidence" value="ECO:0007669"/>
    <property type="project" value="InterPro"/>
</dbReference>
<comment type="caution">
    <text evidence="5">The sequence shown here is derived from an EMBL/GenBank/DDBJ whole genome shotgun (WGS) entry which is preliminary data.</text>
</comment>
<dbReference type="STRING" id="354355.SAMN05660816_03245"/>
<proteinExistence type="predicted"/>